<name>A0ABD7BJ13_PSEPU</name>
<dbReference type="EMBL" id="CP061723">
    <property type="protein sequence ID" value="QOD00391.1"/>
    <property type="molecule type" value="Genomic_DNA"/>
</dbReference>
<reference evidence="1 2" key="1">
    <citation type="submission" date="2020-09" db="EMBL/GenBank/DDBJ databases">
        <title>Co-existence of a novel multidrug-resistance efflux pump with carbapenem resistance gene blaVIM-2 in one megaplasmid in Pseudomonas putida.</title>
        <authorList>
            <person name="Peng K."/>
            <person name="Li R."/>
        </authorList>
    </citation>
    <scope>NUCLEOTIDE SEQUENCE [LARGE SCALE GENOMIC DNA]</scope>
    <source>
        <strain evidence="1 2">ZXPA-20</strain>
    </source>
</reference>
<dbReference type="RefSeq" id="WP_191087609.1">
    <property type="nucleotide sequence ID" value="NZ_CP061723.1"/>
</dbReference>
<dbReference type="AlphaFoldDB" id="A0ABD7BJ13"/>
<dbReference type="Proteomes" id="UP000516786">
    <property type="component" value="Chromosome"/>
</dbReference>
<sequence length="256" mass="26738">MARSILTFPGSASVAGFPKLDVSQAEIDVANIEGRRHWPGLFDWDVSTGVILDRITDAVIPTYGASVPSANFVTMINGKKGYKVNALAQALTMASFNTAGSFTIGLVCDLHIGLGSITQGLTTDNPAPWVIYSNAGGSGAITVNIGPITVSEVTSAAWPQKLSAAKLTAFVLIYDRTAGKISIRYNGAEMWSITNETVKTLGLMPEVNMGAIRVAGASTSVVSRAMSSNAFVAFESALSGDNLIALEKMLMEAAAA</sequence>
<evidence type="ECO:0000313" key="2">
    <source>
        <dbReference type="Proteomes" id="UP000516786"/>
    </source>
</evidence>
<proteinExistence type="predicted"/>
<organism evidence="1 2">
    <name type="scientific">Pseudomonas putida</name>
    <name type="common">Arthrobacter siderocapsulatus</name>
    <dbReference type="NCBI Taxonomy" id="303"/>
    <lineage>
        <taxon>Bacteria</taxon>
        <taxon>Pseudomonadati</taxon>
        <taxon>Pseudomonadota</taxon>
        <taxon>Gammaproteobacteria</taxon>
        <taxon>Pseudomonadales</taxon>
        <taxon>Pseudomonadaceae</taxon>
        <taxon>Pseudomonas</taxon>
    </lineage>
</organism>
<gene>
    <name evidence="1" type="ORF">ID616_12150</name>
</gene>
<evidence type="ECO:0000313" key="1">
    <source>
        <dbReference type="EMBL" id="QOD00391.1"/>
    </source>
</evidence>
<accession>A0ABD7BJ13</accession>
<protein>
    <submittedName>
        <fullName evidence="1">Uncharacterized protein</fullName>
    </submittedName>
</protein>